<evidence type="ECO:0000256" key="4">
    <source>
        <dbReference type="ARBA" id="ARBA00023136"/>
    </source>
</evidence>
<dbReference type="InterPro" id="IPR049326">
    <property type="entry name" value="Rhodopsin_dom_fungi"/>
</dbReference>
<dbReference type="PANTHER" id="PTHR33048:SF129">
    <property type="entry name" value="INTEGRAL MEMBRANE PROTEIN-RELATED"/>
    <property type="match status" value="1"/>
</dbReference>
<comment type="caution">
    <text evidence="9">The sequence shown here is derived from an EMBL/GenBank/DDBJ whole genome shotgun (WGS) entry which is preliminary data.</text>
</comment>
<evidence type="ECO:0000256" key="3">
    <source>
        <dbReference type="ARBA" id="ARBA00022989"/>
    </source>
</evidence>
<feature type="transmembrane region" description="Helical" evidence="7">
    <location>
        <begin position="41"/>
        <end position="60"/>
    </location>
</feature>
<gene>
    <name evidence="9" type="ORF">PG991_014158</name>
</gene>
<feature type="region of interest" description="Disordered" evidence="6">
    <location>
        <begin position="1"/>
        <end position="24"/>
    </location>
</feature>
<keyword evidence="3 7" id="KW-1133">Transmembrane helix</keyword>
<comment type="subcellular location">
    <subcellularLocation>
        <location evidence="1">Membrane</location>
        <topology evidence="1">Multi-pass membrane protein</topology>
    </subcellularLocation>
</comment>
<evidence type="ECO:0000256" key="5">
    <source>
        <dbReference type="ARBA" id="ARBA00038359"/>
    </source>
</evidence>
<feature type="transmembrane region" description="Helical" evidence="7">
    <location>
        <begin position="72"/>
        <end position="94"/>
    </location>
</feature>
<comment type="similarity">
    <text evidence="5">Belongs to the SAT4 family.</text>
</comment>
<keyword evidence="10" id="KW-1185">Reference proteome</keyword>
<dbReference type="EMBL" id="JAQQWI010000018">
    <property type="protein sequence ID" value="KAK8001936.1"/>
    <property type="molecule type" value="Genomic_DNA"/>
</dbReference>
<evidence type="ECO:0000256" key="6">
    <source>
        <dbReference type="SAM" id="MobiDB-lite"/>
    </source>
</evidence>
<dbReference type="Pfam" id="PF20684">
    <property type="entry name" value="Fung_rhodopsin"/>
    <property type="match status" value="1"/>
</dbReference>
<feature type="compositionally biased region" description="Polar residues" evidence="6">
    <location>
        <begin position="315"/>
        <end position="328"/>
    </location>
</feature>
<name>A0ABR1R8X8_9PEZI</name>
<reference evidence="9 10" key="1">
    <citation type="submission" date="2023-01" db="EMBL/GenBank/DDBJ databases">
        <title>Analysis of 21 Apiospora genomes using comparative genomics revels a genus with tremendous synthesis potential of carbohydrate active enzymes and secondary metabolites.</title>
        <authorList>
            <person name="Sorensen T."/>
        </authorList>
    </citation>
    <scope>NUCLEOTIDE SEQUENCE [LARGE SCALE GENOMIC DNA]</scope>
    <source>
        <strain evidence="9 10">CBS 20057</strain>
    </source>
</reference>
<evidence type="ECO:0000313" key="9">
    <source>
        <dbReference type="EMBL" id="KAK8001936.1"/>
    </source>
</evidence>
<accession>A0ABR1R8X8</accession>
<dbReference type="Proteomes" id="UP001396898">
    <property type="component" value="Unassembled WGS sequence"/>
</dbReference>
<evidence type="ECO:0000313" key="10">
    <source>
        <dbReference type="Proteomes" id="UP001396898"/>
    </source>
</evidence>
<feature type="transmembrane region" description="Helical" evidence="7">
    <location>
        <begin position="149"/>
        <end position="167"/>
    </location>
</feature>
<protein>
    <recommendedName>
        <fullName evidence="8">Rhodopsin domain-containing protein</fullName>
    </recommendedName>
</protein>
<keyword evidence="4 7" id="KW-0472">Membrane</keyword>
<evidence type="ECO:0000259" key="8">
    <source>
        <dbReference type="Pfam" id="PF20684"/>
    </source>
</evidence>
<feature type="transmembrane region" description="Helical" evidence="7">
    <location>
        <begin position="203"/>
        <end position="221"/>
    </location>
</feature>
<feature type="transmembrane region" description="Helical" evidence="7">
    <location>
        <begin position="233"/>
        <end position="255"/>
    </location>
</feature>
<dbReference type="PANTHER" id="PTHR33048">
    <property type="entry name" value="PTH11-LIKE INTEGRAL MEMBRANE PROTEIN (AFU_ORTHOLOGUE AFUA_5G11245)"/>
    <property type="match status" value="1"/>
</dbReference>
<organism evidence="9 10">
    <name type="scientific">Apiospora marii</name>
    <dbReference type="NCBI Taxonomy" id="335849"/>
    <lineage>
        <taxon>Eukaryota</taxon>
        <taxon>Fungi</taxon>
        <taxon>Dikarya</taxon>
        <taxon>Ascomycota</taxon>
        <taxon>Pezizomycotina</taxon>
        <taxon>Sordariomycetes</taxon>
        <taxon>Xylariomycetidae</taxon>
        <taxon>Amphisphaeriales</taxon>
        <taxon>Apiosporaceae</taxon>
        <taxon>Apiospora</taxon>
    </lineage>
</organism>
<sequence>MATPVTPTPTAAETRVPAMPPPPGVTSNFDHPETLVLKNNIAMGVALPFVILPFGLRCYVRLWKKRVWTFEDWLGLVAWIGTVSFCATGASTMTHYGGRHAWDITKPQAQQATYWFMVASIHYGITICIVKLSVLWLYRRVFSPSRHGLLDICIVTLIAFLIGFYAATNLAKVWQCIPREKIWITNLPGKCIDVSTLLNVSGIVNTVTDFIILLLPVKAVWGLNLRAKKKITVVLVFTVGLSGPAFSLAGFLVRWNGSSNPDKTWVHPEIIMWGLAELTTGVLCFSVPELGLLLQRKPKPGPSESIVQGRYLNRSGKSSSKQPTPTGLSTIIWSRVGKSSRNREMESQVTVQGGNYYELDEREGQGVIFGQHGDVDGRQPPPTTVDGQAGVVVTRDFRAETSRA</sequence>
<dbReference type="InterPro" id="IPR052337">
    <property type="entry name" value="SAT4-like"/>
</dbReference>
<feature type="transmembrane region" description="Helical" evidence="7">
    <location>
        <begin position="114"/>
        <end position="137"/>
    </location>
</feature>
<proteinExistence type="inferred from homology"/>
<feature type="domain" description="Rhodopsin" evidence="8">
    <location>
        <begin position="56"/>
        <end position="296"/>
    </location>
</feature>
<feature type="transmembrane region" description="Helical" evidence="7">
    <location>
        <begin position="270"/>
        <end position="294"/>
    </location>
</feature>
<evidence type="ECO:0000256" key="7">
    <source>
        <dbReference type="SAM" id="Phobius"/>
    </source>
</evidence>
<feature type="compositionally biased region" description="Low complexity" evidence="6">
    <location>
        <begin position="1"/>
        <end position="17"/>
    </location>
</feature>
<evidence type="ECO:0000256" key="1">
    <source>
        <dbReference type="ARBA" id="ARBA00004141"/>
    </source>
</evidence>
<evidence type="ECO:0000256" key="2">
    <source>
        <dbReference type="ARBA" id="ARBA00022692"/>
    </source>
</evidence>
<feature type="region of interest" description="Disordered" evidence="6">
    <location>
        <begin position="298"/>
        <end position="328"/>
    </location>
</feature>
<keyword evidence="2 7" id="KW-0812">Transmembrane</keyword>